<evidence type="ECO:0000256" key="5">
    <source>
        <dbReference type="ARBA" id="ARBA00022833"/>
    </source>
</evidence>
<dbReference type="PANTHER" id="PTHR11085">
    <property type="entry name" value="NAD-DEPENDENT PROTEIN DEACYLASE SIRTUIN-5, MITOCHONDRIAL-RELATED"/>
    <property type="match status" value="1"/>
</dbReference>
<evidence type="ECO:0000256" key="7">
    <source>
        <dbReference type="PROSITE-ProRule" id="PRU00236"/>
    </source>
</evidence>
<feature type="domain" description="Deacetylase sirtuin-type" evidence="9">
    <location>
        <begin position="61"/>
        <end position="112"/>
    </location>
</feature>
<organism evidence="10 11">
    <name type="scientific">Blyttiomyces helicus</name>
    <dbReference type="NCBI Taxonomy" id="388810"/>
    <lineage>
        <taxon>Eukaryota</taxon>
        <taxon>Fungi</taxon>
        <taxon>Fungi incertae sedis</taxon>
        <taxon>Chytridiomycota</taxon>
        <taxon>Chytridiomycota incertae sedis</taxon>
        <taxon>Chytridiomycetes</taxon>
        <taxon>Chytridiomycetes incertae sedis</taxon>
        <taxon>Blyttiomyces</taxon>
    </lineage>
</organism>
<keyword evidence="11" id="KW-1185">Reference proteome</keyword>
<sequence length="112" mass="12004">MSSCSDSSESESESGSPQKSRLTPLEEKEADPSLNIIADARHVAWPKLTVRPFLSVSTISSPSREHSIEALAEYWKKKGVKNVVVLSGAGISTSAGIPDFRSPGTGLYDNLQ</sequence>
<dbReference type="Pfam" id="PF02146">
    <property type="entry name" value="SIR2"/>
    <property type="match status" value="1"/>
</dbReference>
<evidence type="ECO:0000256" key="1">
    <source>
        <dbReference type="ARBA" id="ARBA00001947"/>
    </source>
</evidence>
<reference evidence="11" key="1">
    <citation type="journal article" date="2018" name="Nat. Microbiol.">
        <title>Leveraging single-cell genomics to expand the fungal tree of life.</title>
        <authorList>
            <person name="Ahrendt S.R."/>
            <person name="Quandt C.A."/>
            <person name="Ciobanu D."/>
            <person name="Clum A."/>
            <person name="Salamov A."/>
            <person name="Andreopoulos B."/>
            <person name="Cheng J.F."/>
            <person name="Woyke T."/>
            <person name="Pelin A."/>
            <person name="Henrissat B."/>
            <person name="Reynolds N.K."/>
            <person name="Benny G.L."/>
            <person name="Smith M.E."/>
            <person name="James T.Y."/>
            <person name="Grigoriev I.V."/>
        </authorList>
    </citation>
    <scope>NUCLEOTIDE SEQUENCE [LARGE SCALE GENOMIC DNA]</scope>
</reference>
<accession>A0A4P9W5J6</accession>
<evidence type="ECO:0000313" key="10">
    <source>
        <dbReference type="EMBL" id="RKO85366.1"/>
    </source>
</evidence>
<proteinExistence type="inferred from homology"/>
<evidence type="ECO:0000313" key="11">
    <source>
        <dbReference type="Proteomes" id="UP000269721"/>
    </source>
</evidence>
<dbReference type="OrthoDB" id="420264at2759"/>
<dbReference type="GO" id="GO:0046872">
    <property type="term" value="F:metal ion binding"/>
    <property type="evidence" value="ECO:0007669"/>
    <property type="project" value="UniProtKB-KW"/>
</dbReference>
<evidence type="ECO:0000256" key="3">
    <source>
        <dbReference type="ARBA" id="ARBA00022679"/>
    </source>
</evidence>
<dbReference type="PROSITE" id="PS50305">
    <property type="entry name" value="SIRTUIN"/>
    <property type="match status" value="1"/>
</dbReference>
<protein>
    <recommendedName>
        <fullName evidence="9">Deacetylase sirtuin-type domain-containing protein</fullName>
    </recommendedName>
</protein>
<keyword evidence="6" id="KW-0520">NAD</keyword>
<dbReference type="SUPFAM" id="SSF52467">
    <property type="entry name" value="DHS-like NAD/FAD-binding domain"/>
    <property type="match status" value="1"/>
</dbReference>
<evidence type="ECO:0000256" key="4">
    <source>
        <dbReference type="ARBA" id="ARBA00022723"/>
    </source>
</evidence>
<feature type="non-terminal residue" evidence="10">
    <location>
        <position position="112"/>
    </location>
</feature>
<dbReference type="GO" id="GO:0005634">
    <property type="term" value="C:nucleus"/>
    <property type="evidence" value="ECO:0007669"/>
    <property type="project" value="TreeGrafter"/>
</dbReference>
<keyword evidence="4" id="KW-0479">Metal-binding</keyword>
<keyword evidence="3" id="KW-0808">Transferase</keyword>
<comment type="cofactor">
    <cofactor evidence="1">
        <name>Zn(2+)</name>
        <dbReference type="ChEBI" id="CHEBI:29105"/>
    </cofactor>
</comment>
<dbReference type="PANTHER" id="PTHR11085:SF6">
    <property type="entry name" value="NAD-DEPENDENT PROTEIN DEACETYLASE SIRTUIN-2"/>
    <property type="match status" value="1"/>
</dbReference>
<dbReference type="EMBL" id="KZ999150">
    <property type="protein sequence ID" value="RKO85366.1"/>
    <property type="molecule type" value="Genomic_DNA"/>
</dbReference>
<evidence type="ECO:0000259" key="9">
    <source>
        <dbReference type="PROSITE" id="PS50305"/>
    </source>
</evidence>
<comment type="caution">
    <text evidence="7">Lacks conserved residue(s) required for the propagation of feature annotation.</text>
</comment>
<dbReference type="InterPro" id="IPR003000">
    <property type="entry name" value="Sirtuin"/>
</dbReference>
<dbReference type="AlphaFoldDB" id="A0A4P9W5J6"/>
<dbReference type="GO" id="GO:0017136">
    <property type="term" value="F:histone deacetylase activity, NAD-dependent"/>
    <property type="evidence" value="ECO:0007669"/>
    <property type="project" value="TreeGrafter"/>
</dbReference>
<dbReference type="Proteomes" id="UP000269721">
    <property type="component" value="Unassembled WGS sequence"/>
</dbReference>
<evidence type="ECO:0000256" key="2">
    <source>
        <dbReference type="ARBA" id="ARBA00006924"/>
    </source>
</evidence>
<evidence type="ECO:0000256" key="8">
    <source>
        <dbReference type="SAM" id="MobiDB-lite"/>
    </source>
</evidence>
<feature type="region of interest" description="Disordered" evidence="8">
    <location>
        <begin position="1"/>
        <end position="31"/>
    </location>
</feature>
<dbReference type="Gene3D" id="3.40.50.1220">
    <property type="entry name" value="TPP-binding domain"/>
    <property type="match status" value="1"/>
</dbReference>
<dbReference type="InterPro" id="IPR050134">
    <property type="entry name" value="NAD-dep_sirtuin_deacylases"/>
</dbReference>
<evidence type="ECO:0000256" key="6">
    <source>
        <dbReference type="ARBA" id="ARBA00023027"/>
    </source>
</evidence>
<name>A0A4P9W5J6_9FUNG</name>
<dbReference type="InterPro" id="IPR029035">
    <property type="entry name" value="DHS-like_NAD/FAD-binding_dom"/>
</dbReference>
<dbReference type="InterPro" id="IPR026591">
    <property type="entry name" value="Sirtuin_cat_small_dom_sf"/>
</dbReference>
<dbReference type="Gene3D" id="3.30.1600.10">
    <property type="entry name" value="SIR2/SIRT2 'Small Domain"/>
    <property type="match status" value="1"/>
</dbReference>
<gene>
    <name evidence="10" type="ORF">BDK51DRAFT_27478</name>
</gene>
<comment type="similarity">
    <text evidence="2">Belongs to the sirtuin family. Class I subfamily.</text>
</comment>
<dbReference type="InterPro" id="IPR026590">
    <property type="entry name" value="Ssirtuin_cat_dom"/>
</dbReference>
<dbReference type="GO" id="GO:0070403">
    <property type="term" value="F:NAD+ binding"/>
    <property type="evidence" value="ECO:0007669"/>
    <property type="project" value="InterPro"/>
</dbReference>
<keyword evidence="5" id="KW-0862">Zinc</keyword>